<dbReference type="AlphaFoldDB" id="A0ABD0JKH5"/>
<reference evidence="8 9" key="1">
    <citation type="journal article" date="2023" name="Sci. Data">
        <title>Genome assembly of the Korean intertidal mud-creeper Batillaria attramentaria.</title>
        <authorList>
            <person name="Patra A.K."/>
            <person name="Ho P.T."/>
            <person name="Jun S."/>
            <person name="Lee S.J."/>
            <person name="Kim Y."/>
            <person name="Won Y.J."/>
        </authorList>
    </citation>
    <scope>NUCLEOTIDE SEQUENCE [LARGE SCALE GENOMIC DNA]</scope>
    <source>
        <strain evidence="8">Wonlab-2016</strain>
    </source>
</reference>
<protein>
    <recommendedName>
        <fullName evidence="10">Dipeptidyl peptidase 9</fullName>
    </recommendedName>
</protein>
<dbReference type="Proteomes" id="UP001519460">
    <property type="component" value="Unassembled WGS sequence"/>
</dbReference>
<dbReference type="Gene3D" id="3.40.50.1820">
    <property type="entry name" value="alpha/beta hydrolase"/>
    <property type="match status" value="1"/>
</dbReference>
<proteinExistence type="inferred from homology"/>
<dbReference type="GO" id="GO:0008236">
    <property type="term" value="F:serine-type peptidase activity"/>
    <property type="evidence" value="ECO:0007669"/>
    <property type="project" value="UniProtKB-KW"/>
</dbReference>
<dbReference type="InterPro" id="IPR045785">
    <property type="entry name" value="Dpp_8/9_N"/>
</dbReference>
<dbReference type="Pfam" id="PF00326">
    <property type="entry name" value="Peptidase_S9"/>
    <property type="match status" value="1"/>
</dbReference>
<dbReference type="InterPro" id="IPR050278">
    <property type="entry name" value="Serine_Prot_S9B/DPPIV"/>
</dbReference>
<dbReference type="Gene3D" id="2.140.10.30">
    <property type="entry name" value="Dipeptidylpeptidase IV, N-terminal domain"/>
    <property type="match status" value="1"/>
</dbReference>
<keyword evidence="2" id="KW-0645">Protease</keyword>
<feature type="domain" description="Peptidase S9 prolyl oligopeptidase catalytic" evidence="5">
    <location>
        <begin position="651"/>
        <end position="836"/>
    </location>
</feature>
<evidence type="ECO:0000313" key="9">
    <source>
        <dbReference type="Proteomes" id="UP001519460"/>
    </source>
</evidence>
<comment type="caution">
    <text evidence="8">The sequence shown here is derived from an EMBL/GenBank/DDBJ whole genome shotgun (WGS) entry which is preliminary data.</text>
</comment>
<dbReference type="InterPro" id="IPR001375">
    <property type="entry name" value="Peptidase_S9_cat"/>
</dbReference>
<sequence length="837" mass="94793">MASEVLLDPYDIKSWSPLDSTSGGKKTWEELRKSVRDTMKLLTSLAGSVPTSFTFHSAANPTSGKLSRLYFLGIPSKGRENTLLYADIIEDEHDKFVLPWKPLIDTLQPSWSSGQLSKEEQLMRERKRLGSYGITSYDFAEEGGRFVFPANSGLYVCEVTDLTSDIPLVPTLIETQCTGARLDPKICPSNPEIVAFINSGDIWVSSVTTYEELQLTHTQNTRGGGLEDNPITAGSPSFVVQEEFDRYTGYWWQPNTDTLTSEGNQTLRILYEQVDESCVDILHIFGSSGLNESGVDEYRYPRAGTANAQSSLRLVEFQVNTFGPVRDSEVHKHLVEPLSAYCSWAEYLVRAGWTPDGKFAYAQLMDRRQLRLCLLLIPVECFVVEDDMDMYSFDPSKYPPVQCVYEETSDIWVNVHDVLHFFPQTFENQISFLWSSQKSGYRHLYHVTSRLTESAESPVEVEMEEKPAVTGCLQCQVMREVQLTSGDWEVIGKSIWVDERQALVYFIACKDSPLENHLYVVSYANPAEPLRLTELGYSHTVALNSDFTMFVTTYSSVDTPPQSAVCKIEFDLQGVLSVSTCCTLMEPPVCPNYRAPELFHFQSTNGYTMHGMFYRPHNYRPGVRYPTVLFVYGGPQVQLVTNSFKGLKFLRLHTLASQGYAVVMLDNRGSCNRGMAFEGCIKNNLGTLEVDDQVEGLQWLASNVDFIDLSRVAIHGWSYGGYLALMGLVQRPEVFKVAIAGAPVVSWRLYDTGYTERYMSMPEENENGYKQGSILTYLDRFPDEENRLLIVHGLIDENVHFHHTSQLVYPNERHGIRSHESNEHYKTLVLSFLQDNL</sequence>
<dbReference type="Pfam" id="PF19520">
    <property type="entry name" value="Dpp_8_9_N"/>
    <property type="match status" value="1"/>
</dbReference>
<dbReference type="FunFam" id="2.140.10.30:FF:000002">
    <property type="entry name" value="Dipeptidyl peptidase 8-like isoform"/>
    <property type="match status" value="1"/>
</dbReference>
<dbReference type="SUPFAM" id="SSF53474">
    <property type="entry name" value="alpha/beta-Hydrolases"/>
    <property type="match status" value="1"/>
</dbReference>
<evidence type="ECO:0000256" key="1">
    <source>
        <dbReference type="ARBA" id="ARBA00010036"/>
    </source>
</evidence>
<dbReference type="InterPro" id="IPR029058">
    <property type="entry name" value="AB_hydrolase_fold"/>
</dbReference>
<accession>A0ABD0JKH5</accession>
<dbReference type="PANTHER" id="PTHR11731:SF193">
    <property type="entry name" value="DIPEPTIDYL PEPTIDASE 9"/>
    <property type="match status" value="1"/>
</dbReference>
<keyword evidence="4" id="KW-0720">Serine protease</keyword>
<gene>
    <name evidence="8" type="ORF">BaRGS_00033405</name>
</gene>
<comment type="similarity">
    <text evidence="1">Belongs to the peptidase S9B family. DPPIV subfamily.</text>
</comment>
<organism evidence="8 9">
    <name type="scientific">Batillaria attramentaria</name>
    <dbReference type="NCBI Taxonomy" id="370345"/>
    <lineage>
        <taxon>Eukaryota</taxon>
        <taxon>Metazoa</taxon>
        <taxon>Spiralia</taxon>
        <taxon>Lophotrochozoa</taxon>
        <taxon>Mollusca</taxon>
        <taxon>Gastropoda</taxon>
        <taxon>Caenogastropoda</taxon>
        <taxon>Sorbeoconcha</taxon>
        <taxon>Cerithioidea</taxon>
        <taxon>Batillariidae</taxon>
        <taxon>Batillaria</taxon>
    </lineage>
</organism>
<evidence type="ECO:0000313" key="8">
    <source>
        <dbReference type="EMBL" id="KAK7475329.1"/>
    </source>
</evidence>
<evidence type="ECO:0000256" key="2">
    <source>
        <dbReference type="ARBA" id="ARBA00022670"/>
    </source>
</evidence>
<keyword evidence="9" id="KW-1185">Reference proteome</keyword>
<keyword evidence="3" id="KW-0378">Hydrolase</keyword>
<evidence type="ECO:0000256" key="4">
    <source>
        <dbReference type="ARBA" id="ARBA00022825"/>
    </source>
</evidence>
<feature type="domain" description="Dipeptidylpeptidase IV N-terminal" evidence="6">
    <location>
        <begin position="173"/>
        <end position="561"/>
    </location>
</feature>
<evidence type="ECO:0000259" key="7">
    <source>
        <dbReference type="Pfam" id="PF19520"/>
    </source>
</evidence>
<dbReference type="SUPFAM" id="SSF82171">
    <property type="entry name" value="DPP6 N-terminal domain-like"/>
    <property type="match status" value="1"/>
</dbReference>
<dbReference type="PANTHER" id="PTHR11731">
    <property type="entry name" value="PROTEASE FAMILY S9B,C DIPEPTIDYL-PEPTIDASE IV-RELATED"/>
    <property type="match status" value="1"/>
</dbReference>
<evidence type="ECO:0000256" key="3">
    <source>
        <dbReference type="ARBA" id="ARBA00022801"/>
    </source>
</evidence>
<dbReference type="EMBL" id="JACVVK020000409">
    <property type="protein sequence ID" value="KAK7475329.1"/>
    <property type="molecule type" value="Genomic_DNA"/>
</dbReference>
<dbReference type="GO" id="GO:0006508">
    <property type="term" value="P:proteolysis"/>
    <property type="evidence" value="ECO:0007669"/>
    <property type="project" value="UniProtKB-KW"/>
</dbReference>
<dbReference type="Pfam" id="PF00930">
    <property type="entry name" value="DPPIV_N"/>
    <property type="match status" value="1"/>
</dbReference>
<feature type="domain" description="Dipeptidyl peptidase 8 /9 ,N-terminal" evidence="7">
    <location>
        <begin position="25"/>
        <end position="130"/>
    </location>
</feature>
<name>A0ABD0JKH5_9CAEN</name>
<dbReference type="InterPro" id="IPR002469">
    <property type="entry name" value="Peptidase_S9B_N"/>
</dbReference>
<evidence type="ECO:0000259" key="6">
    <source>
        <dbReference type="Pfam" id="PF00930"/>
    </source>
</evidence>
<evidence type="ECO:0000259" key="5">
    <source>
        <dbReference type="Pfam" id="PF00326"/>
    </source>
</evidence>
<evidence type="ECO:0008006" key="10">
    <source>
        <dbReference type="Google" id="ProtNLM"/>
    </source>
</evidence>